<name>A0A317C4E7_9GAMM</name>
<dbReference type="NCBIfam" id="NF040700">
    <property type="entry name" value="VPA1262_N_dom"/>
    <property type="match status" value="1"/>
</dbReference>
<evidence type="ECO:0000313" key="2">
    <source>
        <dbReference type="Proteomes" id="UP000245539"/>
    </source>
</evidence>
<keyword evidence="2" id="KW-1185">Reference proteome</keyword>
<protein>
    <recommendedName>
        <fullName evidence="3">Phospholipase D-like domain-containing protein</fullName>
    </recommendedName>
</protein>
<dbReference type="OrthoDB" id="8430433at2"/>
<accession>A0A317C4E7</accession>
<sequence>MHLILRSKGSVVRDRIYTIPKDTTIFTLPDNIVAFSQIEAWLFTEDGHTALHYENHNLVQEIGISGGIVTGSKIIKDKLSEKAAGKSKLLGKQAELVKTSSLGSMSSVTLFSKGSWPDIKPLIKNRVKRFFVTPKVDRWFSKGIENEIEVIKHIRDLVNSRKSKRAILVDPFFGYDALQRFVLRIESSDTDLTIITSLGSENPDSHTEKTDDPNALIQKTLHEFSDIMISDLQVLNVRTRKGTQAFHDRYLCIYDREDNANVYLLSNSINKASGNWPFCMTLLAHDVAHRAKKYIEGLCDGKDIESNQALEVTYKWPEE</sequence>
<organism evidence="1 2">
    <name type="scientific">Leucothrix pacifica</name>
    <dbReference type="NCBI Taxonomy" id="1247513"/>
    <lineage>
        <taxon>Bacteria</taxon>
        <taxon>Pseudomonadati</taxon>
        <taxon>Pseudomonadota</taxon>
        <taxon>Gammaproteobacteria</taxon>
        <taxon>Thiotrichales</taxon>
        <taxon>Thiotrichaceae</taxon>
        <taxon>Leucothrix</taxon>
    </lineage>
</organism>
<dbReference type="AlphaFoldDB" id="A0A317C4E7"/>
<gene>
    <name evidence="1" type="ORF">DKW60_22090</name>
</gene>
<reference evidence="1 2" key="1">
    <citation type="submission" date="2018-05" db="EMBL/GenBank/DDBJ databases">
        <title>Leucothrix arctica sp. nov., isolated from Arctic seawater.</title>
        <authorList>
            <person name="Choi A."/>
            <person name="Baek K."/>
        </authorList>
    </citation>
    <scope>NUCLEOTIDE SEQUENCE [LARGE SCALE GENOMIC DNA]</scope>
    <source>
        <strain evidence="1 2">JCM 18388</strain>
    </source>
</reference>
<dbReference type="Proteomes" id="UP000245539">
    <property type="component" value="Unassembled WGS sequence"/>
</dbReference>
<comment type="caution">
    <text evidence="1">The sequence shown here is derived from an EMBL/GenBank/DDBJ whole genome shotgun (WGS) entry which is preliminary data.</text>
</comment>
<evidence type="ECO:0008006" key="3">
    <source>
        <dbReference type="Google" id="ProtNLM"/>
    </source>
</evidence>
<dbReference type="EMBL" id="QGKM01000104">
    <property type="protein sequence ID" value="PWQ92243.1"/>
    <property type="molecule type" value="Genomic_DNA"/>
</dbReference>
<evidence type="ECO:0000313" key="1">
    <source>
        <dbReference type="EMBL" id="PWQ92243.1"/>
    </source>
</evidence>
<proteinExistence type="predicted"/>